<dbReference type="Pfam" id="PF00903">
    <property type="entry name" value="Glyoxalase"/>
    <property type="match status" value="1"/>
</dbReference>
<organism evidence="3 4">
    <name type="scientific">Fictibacillus barbaricus</name>
    <dbReference type="NCBI Taxonomy" id="182136"/>
    <lineage>
        <taxon>Bacteria</taxon>
        <taxon>Bacillati</taxon>
        <taxon>Bacillota</taxon>
        <taxon>Bacilli</taxon>
        <taxon>Bacillales</taxon>
        <taxon>Fictibacillaceae</taxon>
        <taxon>Fictibacillus</taxon>
    </lineage>
</organism>
<keyword evidence="4" id="KW-1185">Reference proteome</keyword>
<evidence type="ECO:0000259" key="2">
    <source>
        <dbReference type="PROSITE" id="PS51819"/>
    </source>
</evidence>
<dbReference type="PROSITE" id="PS51819">
    <property type="entry name" value="VOC"/>
    <property type="match status" value="1"/>
</dbReference>
<dbReference type="Gene3D" id="3.10.180.10">
    <property type="entry name" value="2,3-Dihydroxybiphenyl 1,2-Dioxygenase, domain 1"/>
    <property type="match status" value="1"/>
</dbReference>
<keyword evidence="1" id="KW-0479">Metal-binding</keyword>
<name>A0ABU1U698_9BACL</name>
<reference evidence="3 4" key="1">
    <citation type="submission" date="2023-07" db="EMBL/GenBank/DDBJ databases">
        <title>Sorghum-associated microbial communities from plants grown in Nebraska, USA.</title>
        <authorList>
            <person name="Schachtman D."/>
        </authorList>
    </citation>
    <scope>NUCLEOTIDE SEQUENCE [LARGE SCALE GENOMIC DNA]</scope>
    <source>
        <strain evidence="3 4">BE211</strain>
    </source>
</reference>
<comment type="caution">
    <text evidence="3">The sequence shown here is derived from an EMBL/GenBank/DDBJ whole genome shotgun (WGS) entry which is preliminary data.</text>
</comment>
<gene>
    <name evidence="3" type="ORF">J2X07_003931</name>
</gene>
<accession>A0ABU1U698</accession>
<dbReference type="InterPro" id="IPR029068">
    <property type="entry name" value="Glyas_Bleomycin-R_OHBP_Dase"/>
</dbReference>
<dbReference type="InterPro" id="IPR037523">
    <property type="entry name" value="VOC_core"/>
</dbReference>
<dbReference type="EMBL" id="JAVDWA010000013">
    <property type="protein sequence ID" value="MDR7074916.1"/>
    <property type="molecule type" value="Genomic_DNA"/>
</dbReference>
<dbReference type="InterPro" id="IPR004360">
    <property type="entry name" value="Glyas_Fos-R_dOase_dom"/>
</dbReference>
<sequence>MEISQGLHHVEINVHHLERTKAFYSWLLQELGFAVYQEWDKGVSYKNGTAYLVFTQTEEKYAKTPFHRKHTGLNHLAFWAKSRAQIDQLRVQLTNRNVSFLYEDKYPYAGGNEHFALFFEDPDRIKIEIVAAR</sequence>
<proteinExistence type="predicted"/>
<evidence type="ECO:0000313" key="4">
    <source>
        <dbReference type="Proteomes" id="UP001258181"/>
    </source>
</evidence>
<dbReference type="SUPFAM" id="SSF54593">
    <property type="entry name" value="Glyoxalase/Bleomycin resistance protein/Dihydroxybiphenyl dioxygenase"/>
    <property type="match status" value="1"/>
</dbReference>
<dbReference type="PANTHER" id="PTHR36113">
    <property type="entry name" value="LYASE, PUTATIVE-RELATED-RELATED"/>
    <property type="match status" value="1"/>
</dbReference>
<feature type="domain" description="VOC" evidence="2">
    <location>
        <begin position="6"/>
        <end position="132"/>
    </location>
</feature>
<evidence type="ECO:0000256" key="1">
    <source>
        <dbReference type="ARBA" id="ARBA00022723"/>
    </source>
</evidence>
<dbReference type="PANTHER" id="PTHR36113:SF6">
    <property type="entry name" value="FOSFOMYCIN RESISTANCE PROTEIN FOSX"/>
    <property type="match status" value="1"/>
</dbReference>
<evidence type="ECO:0000313" key="3">
    <source>
        <dbReference type="EMBL" id="MDR7074916.1"/>
    </source>
</evidence>
<dbReference type="Proteomes" id="UP001258181">
    <property type="component" value="Unassembled WGS sequence"/>
</dbReference>
<dbReference type="RefSeq" id="WP_310262676.1">
    <property type="nucleotide sequence ID" value="NZ_JAVDWA010000013.1"/>
</dbReference>
<protein>
    <submittedName>
        <fullName evidence="3">Catechol 2,3-dioxygenase-like lactoylglutathione lyase family enzyme</fullName>
    </submittedName>
</protein>
<dbReference type="InterPro" id="IPR051332">
    <property type="entry name" value="Fosfomycin_Res_Enzymes"/>
</dbReference>